<evidence type="ECO:0000313" key="2">
    <source>
        <dbReference type="EMBL" id="EHL78481.1"/>
    </source>
</evidence>
<evidence type="ECO:0000313" key="3">
    <source>
        <dbReference type="Proteomes" id="UP000011747"/>
    </source>
</evidence>
<keyword evidence="1" id="KW-0472">Membrane</keyword>
<dbReference type="AlphaFoldDB" id="G9QK19"/>
<feature type="transmembrane region" description="Helical" evidence="1">
    <location>
        <begin position="7"/>
        <end position="27"/>
    </location>
</feature>
<evidence type="ECO:0008006" key="4">
    <source>
        <dbReference type="Google" id="ProtNLM"/>
    </source>
</evidence>
<evidence type="ECO:0000256" key="1">
    <source>
        <dbReference type="SAM" id="Phobius"/>
    </source>
</evidence>
<accession>G9QK19</accession>
<comment type="caution">
    <text evidence="2">The sequence shown here is derived from an EMBL/GenBank/DDBJ whole genome shotgun (WGS) entry which is preliminary data.</text>
</comment>
<name>G9QK19_9BACI</name>
<feature type="transmembrane region" description="Helical" evidence="1">
    <location>
        <begin position="33"/>
        <end position="51"/>
    </location>
</feature>
<gene>
    <name evidence="2" type="ORF">HMPREF1015_01558</name>
</gene>
<dbReference type="PATRIC" id="fig|665952.3.peg.1341"/>
<dbReference type="HOGENOM" id="CLU_109779_0_0_9"/>
<protein>
    <recommendedName>
        <fullName evidence="4">5-bromo-4-chloroindolyl phosphate hydrolysis protein</fullName>
    </recommendedName>
</protein>
<keyword evidence="1" id="KW-1133">Transmembrane helix</keyword>
<organism evidence="2 3">
    <name type="scientific">Bacillus smithii 7_3_47FAA</name>
    <dbReference type="NCBI Taxonomy" id="665952"/>
    <lineage>
        <taxon>Bacteria</taxon>
        <taxon>Bacillati</taxon>
        <taxon>Bacillota</taxon>
        <taxon>Bacilli</taxon>
        <taxon>Bacillales</taxon>
        <taxon>Bacillaceae</taxon>
        <taxon>Bacillus</taxon>
    </lineage>
</organism>
<keyword evidence="3" id="KW-1185">Reference proteome</keyword>
<reference evidence="2 3" key="1">
    <citation type="submission" date="2011-09" db="EMBL/GenBank/DDBJ databases">
        <title>The Genome Sequence of Bacillus smithii 7_3_47FAA.</title>
        <authorList>
            <consortium name="The Broad Institute Genome Sequencing Platform"/>
            <person name="Earl A."/>
            <person name="Ward D."/>
            <person name="Feldgarden M."/>
            <person name="Gevers D."/>
            <person name="Daigneault M."/>
            <person name="Strauss J."/>
            <person name="Allen-Vercoe E."/>
            <person name="Young S.K."/>
            <person name="Zeng Q."/>
            <person name="Gargeya S."/>
            <person name="Fitzgerald M."/>
            <person name="Haas B."/>
            <person name="Abouelleil A."/>
            <person name="Alvarado L."/>
            <person name="Arachchi H.M."/>
            <person name="Berlin A."/>
            <person name="Brown A."/>
            <person name="Chapman S.B."/>
            <person name="Chen Z."/>
            <person name="Dunbar C."/>
            <person name="Freedman E."/>
            <person name="Gearin G."/>
            <person name="Goldberg J."/>
            <person name="Griggs A."/>
            <person name="Gujja S."/>
            <person name="Heiman D."/>
            <person name="Howarth C."/>
            <person name="Larson L."/>
            <person name="Lui A."/>
            <person name="MacDonald P.J.P."/>
            <person name="Montmayeur A."/>
            <person name="Murphy C."/>
            <person name="Neiman D."/>
            <person name="Pearson M."/>
            <person name="Priest M."/>
            <person name="Roberts A."/>
            <person name="Saif S."/>
            <person name="Shea T."/>
            <person name="Shenoy N."/>
            <person name="Sisk P."/>
            <person name="Stolte C."/>
            <person name="Sykes S."/>
            <person name="Wortman J."/>
            <person name="Nusbaum C."/>
            <person name="Birren B."/>
        </authorList>
    </citation>
    <scope>NUCLEOTIDE SEQUENCE [LARGE SCALE GENOMIC DNA]</scope>
    <source>
        <strain evidence="2 3">7_3_47FAA</strain>
    </source>
</reference>
<keyword evidence="1" id="KW-0812">Transmembrane</keyword>
<proteinExistence type="predicted"/>
<dbReference type="Proteomes" id="UP000011747">
    <property type="component" value="Unassembled WGS sequence"/>
</dbReference>
<dbReference type="EMBL" id="ACWF01000068">
    <property type="protein sequence ID" value="EHL78481.1"/>
    <property type="molecule type" value="Genomic_DNA"/>
</dbReference>
<sequence>MKWILDLLIRILITIPSMIFIWALVYFLFHHLFWLSSAVSIFAGFVIYQWLKWMMTGKFLKQQGLSRKEYRFIRKNLKEAKLKMKRLQKAFLSVRQIDTFRLFYDMYKLVRKIYSLIKKEPKRFYQAESFFYVHLDSMVELIEKYALLNTQPVQNKEMIQSVQETKRTLQELHHEVEKDLYQLLSNDMDELQFELEYAKRSLRHKHPLSRHERRNSTK</sequence>
<dbReference type="RefSeq" id="WP_003353653.1">
    <property type="nucleotide sequence ID" value="NZ_JH414748.1"/>
</dbReference>
<dbReference type="InterPro" id="IPR018770">
    <property type="entry name" value="ChloroindolylP_hydrolase"/>
</dbReference>
<dbReference type="Pfam" id="PF10112">
    <property type="entry name" value="Halogen_Hydrol"/>
    <property type="match status" value="1"/>
</dbReference>